<protein>
    <submittedName>
        <fullName evidence="2">Uncharacterized protein</fullName>
    </submittedName>
</protein>
<evidence type="ECO:0000256" key="1">
    <source>
        <dbReference type="SAM" id="MobiDB-lite"/>
    </source>
</evidence>
<dbReference type="EMBL" id="JBAWTH010000046">
    <property type="protein sequence ID" value="KAL2282934.1"/>
    <property type="molecule type" value="Genomic_DNA"/>
</dbReference>
<organism evidence="2 3">
    <name type="scientific">Diaporthe vaccinii</name>
    <dbReference type="NCBI Taxonomy" id="105482"/>
    <lineage>
        <taxon>Eukaryota</taxon>
        <taxon>Fungi</taxon>
        <taxon>Dikarya</taxon>
        <taxon>Ascomycota</taxon>
        <taxon>Pezizomycotina</taxon>
        <taxon>Sordariomycetes</taxon>
        <taxon>Sordariomycetidae</taxon>
        <taxon>Diaporthales</taxon>
        <taxon>Diaporthaceae</taxon>
        <taxon>Diaporthe</taxon>
        <taxon>Diaporthe eres species complex</taxon>
    </lineage>
</organism>
<sequence length="940" mass="105504">MNLFLPACSLSCPIYLSNVVHFLLPALSFFAGSPHYCSYPWHVPLPRAPVWLFPPCSCPIRPCPALESTQVLCAASLTLSLPSLTTDFRIEPQPHVITQAFDTMPAANTQPGTSGRGFVPGYTVKYRGSQKAEDRFGVGCRDDISDMLHDRGNEPLPEDFSGQWEDFPRVERARMNLTALSQHFDLYFVAYMGFVHVYRLGRGIRVALEEPEAILDPRNSMTDMSKCVSPAINPSCPNAMNHMVVGDLGDQEILVVCRDNGDVEAWYTAVIAEYIQTNKRMRKSRDQTKDRGQQTDKIPRQPHPRHFFADNVGESAWGLAVHKKSRLIAVSSNGHEVTVFAFALNGDRDISGTPSQGGEEPVIMLPRTKPSVPADKIDEPSLRTTKDSRQARVKGAQEEAAEQIDILQQRLQARQRTWRIVLSFGVDASNMPSIAICDDADGNGSRIAAIDINGYLYVADIWQIARKPIRIPPHNVQYPGGRRYRFVRGWNVLPVMDAQLLPTDTVHAAVGLHPDKCVHRAKTSRGAWRDISRCMSEVRHDAASRRHKHRIAAFESEDYSEDTDGIARETFALVNFEETATISPRLSDKVWHPICDPNDCIDSDNTGPVRLAMTIVPFSGNHLTDFATPRLLVEFAGIRGAARRAHELQAPLNISQFRQNAQQWDGEDLLRDISFLRFNEEDVEMLALGETDTGVVCHHVLDNVNTNNTDAPWDMTFAKRCSMLLTIPELHLVIMGSMCGRVALITLTKPPQAENAPRRAFRVDAVLPFQYEEETSERPYVCLLGIAVSPMPESRSRGLELRRRRRVEKGGTRSIEPEPPRRWRLILNYQDHTIMQYDIVKRDQGEAALWDDFAGSKVHSRRRYKTEDSDTDDDDSDSWADTSEDEDMTVGIDQDPHEHMVAEDVMGAMLDDLNQAELAAVFVGVGDDGDEIDFPDMQIA</sequence>
<name>A0ABR4EKG2_9PEZI</name>
<evidence type="ECO:0000313" key="3">
    <source>
        <dbReference type="Proteomes" id="UP001600888"/>
    </source>
</evidence>
<feature type="region of interest" description="Disordered" evidence="1">
    <location>
        <begin position="861"/>
        <end position="890"/>
    </location>
</feature>
<accession>A0ABR4EKG2</accession>
<feature type="compositionally biased region" description="Basic and acidic residues" evidence="1">
    <location>
        <begin position="284"/>
        <end position="299"/>
    </location>
</feature>
<feature type="compositionally biased region" description="Acidic residues" evidence="1">
    <location>
        <begin position="869"/>
        <end position="888"/>
    </location>
</feature>
<dbReference type="Pfam" id="PF08728">
    <property type="entry name" value="CRT10"/>
    <property type="match status" value="1"/>
</dbReference>
<feature type="region of interest" description="Disordered" evidence="1">
    <location>
        <begin position="348"/>
        <end position="377"/>
    </location>
</feature>
<feature type="region of interest" description="Disordered" evidence="1">
    <location>
        <begin position="280"/>
        <end position="308"/>
    </location>
</feature>
<proteinExistence type="predicted"/>
<gene>
    <name evidence="2" type="ORF">FJTKL_10286</name>
</gene>
<dbReference type="InterPro" id="IPR014839">
    <property type="entry name" value="Crt10"/>
</dbReference>
<reference evidence="2 3" key="1">
    <citation type="submission" date="2024-03" db="EMBL/GenBank/DDBJ databases">
        <title>A high-quality draft genome sequence of Diaporthe vaccinii, a causative agent of upright dieback and viscid rot disease in cranberry plants.</title>
        <authorList>
            <person name="Sarrasin M."/>
            <person name="Lang B.F."/>
            <person name="Burger G."/>
        </authorList>
    </citation>
    <scope>NUCLEOTIDE SEQUENCE [LARGE SCALE GENOMIC DNA]</scope>
    <source>
        <strain evidence="2 3">IS7</strain>
    </source>
</reference>
<dbReference type="Proteomes" id="UP001600888">
    <property type="component" value="Unassembled WGS sequence"/>
</dbReference>
<comment type="caution">
    <text evidence="2">The sequence shown here is derived from an EMBL/GenBank/DDBJ whole genome shotgun (WGS) entry which is preliminary data.</text>
</comment>
<keyword evidence="3" id="KW-1185">Reference proteome</keyword>
<evidence type="ECO:0000313" key="2">
    <source>
        <dbReference type="EMBL" id="KAL2282934.1"/>
    </source>
</evidence>